<keyword evidence="3" id="KW-1185">Reference proteome</keyword>
<keyword evidence="1" id="KW-1133">Transmembrane helix</keyword>
<reference evidence="2 3" key="1">
    <citation type="journal article" date="2022" name="Environ. Microbiol. Rep.">
        <title>Eco-phylogenetic analyses reveal divergent evolution of vitamin B12 metabolism in the marine bacterial family 'Psychromonadaceae'.</title>
        <authorList>
            <person name="Jin X."/>
            <person name="Yang Y."/>
            <person name="Cao H."/>
            <person name="Gao B."/>
            <person name="Zhao Z."/>
        </authorList>
    </citation>
    <scope>NUCLEOTIDE SEQUENCE [LARGE SCALE GENOMIC DNA]</scope>
    <source>
        <strain evidence="2 3">MKS20</strain>
    </source>
</reference>
<evidence type="ECO:0000313" key="3">
    <source>
        <dbReference type="Proteomes" id="UP001201273"/>
    </source>
</evidence>
<organism evidence="2 3">
    <name type="scientific">Motilimonas cestriensis</name>
    <dbReference type="NCBI Taxonomy" id="2742685"/>
    <lineage>
        <taxon>Bacteria</taxon>
        <taxon>Pseudomonadati</taxon>
        <taxon>Pseudomonadota</taxon>
        <taxon>Gammaproteobacteria</taxon>
        <taxon>Alteromonadales</taxon>
        <taxon>Alteromonadales genera incertae sedis</taxon>
        <taxon>Motilimonas</taxon>
    </lineage>
</organism>
<feature type="transmembrane region" description="Helical" evidence="1">
    <location>
        <begin position="36"/>
        <end position="59"/>
    </location>
</feature>
<feature type="transmembrane region" description="Helical" evidence="1">
    <location>
        <begin position="80"/>
        <end position="100"/>
    </location>
</feature>
<gene>
    <name evidence="2" type="ORF">K6Y31_06830</name>
</gene>
<evidence type="ECO:0000313" key="2">
    <source>
        <dbReference type="EMBL" id="MCE2594525.1"/>
    </source>
</evidence>
<dbReference type="Proteomes" id="UP001201273">
    <property type="component" value="Unassembled WGS sequence"/>
</dbReference>
<feature type="transmembrane region" description="Helical" evidence="1">
    <location>
        <begin position="7"/>
        <end position="30"/>
    </location>
</feature>
<accession>A0ABS8W8C3</accession>
<keyword evidence="1" id="KW-0812">Transmembrane</keyword>
<sequence>MIIWRGWGWLTIVVAVVSFFISGFTVNAITGGSSTYLSTVITLLMTGAFIGLFGYYINVKKRKVVLDEAGNVVAKAPSHSLFFIPVQYWGIILPAVFIWADYNNQQTEKDDLVFLSAPAVNDKYLVDFSHFYQNTDDKYKYGVFKVTEVNGEQVSGWMSENAYSKKSAVRKEINKDNADQDSFYEQELVSLEISKLLPLKEAGAIEHVYRD</sequence>
<dbReference type="RefSeq" id="WP_233052062.1">
    <property type="nucleotide sequence ID" value="NZ_JAIMJA010000005.1"/>
</dbReference>
<comment type="caution">
    <text evidence="2">The sequence shown here is derived from an EMBL/GenBank/DDBJ whole genome shotgun (WGS) entry which is preliminary data.</text>
</comment>
<evidence type="ECO:0000256" key="1">
    <source>
        <dbReference type="SAM" id="Phobius"/>
    </source>
</evidence>
<proteinExistence type="predicted"/>
<keyword evidence="1" id="KW-0472">Membrane</keyword>
<protein>
    <submittedName>
        <fullName evidence="2">Uncharacterized protein</fullName>
    </submittedName>
</protein>
<dbReference type="EMBL" id="JAIMJA010000005">
    <property type="protein sequence ID" value="MCE2594525.1"/>
    <property type="molecule type" value="Genomic_DNA"/>
</dbReference>
<name>A0ABS8W8C3_9GAMM</name>